<dbReference type="WBParaSite" id="SCUD_0000309601-mRNA-1">
    <property type="protein sequence ID" value="SCUD_0000309601-mRNA-1"/>
    <property type="gene ID" value="SCUD_0000309601"/>
</dbReference>
<dbReference type="Gene3D" id="3.70.10.10">
    <property type="match status" value="1"/>
</dbReference>
<proteinExistence type="predicted"/>
<evidence type="ECO:0000313" key="3">
    <source>
        <dbReference type="WBParaSite" id="SCUD_0000309601-mRNA-1"/>
    </source>
</evidence>
<evidence type="ECO:0000313" key="2">
    <source>
        <dbReference type="Proteomes" id="UP000279833"/>
    </source>
</evidence>
<reference evidence="1 2" key="2">
    <citation type="submission" date="2018-11" db="EMBL/GenBank/DDBJ databases">
        <authorList>
            <consortium name="Pathogen Informatics"/>
        </authorList>
    </citation>
    <scope>NUCLEOTIDE SEQUENCE [LARGE SCALE GENOMIC DNA]</scope>
    <source>
        <strain evidence="1">Dakar</strain>
        <strain evidence="2">Dakar, Senegal</strain>
    </source>
</reference>
<accession>A0A183JK67</accession>
<sequence length="77" mass="8832">MFLSSQDTVLTVQYFCKFGIVKTYNMSIIDCEQLEAVYSLEESANHLVISARYVACLFMSLVYWEKLSTIFASLLKS</sequence>
<reference evidence="3" key="1">
    <citation type="submission" date="2016-06" db="UniProtKB">
        <authorList>
            <consortium name="WormBaseParasite"/>
        </authorList>
    </citation>
    <scope>IDENTIFICATION</scope>
</reference>
<dbReference type="Proteomes" id="UP000279833">
    <property type="component" value="Unassembled WGS sequence"/>
</dbReference>
<protein>
    <submittedName>
        <fullName evidence="3">Ovule protein</fullName>
    </submittedName>
</protein>
<evidence type="ECO:0000313" key="1">
    <source>
        <dbReference type="EMBL" id="VDO79259.1"/>
    </source>
</evidence>
<dbReference type="AlphaFoldDB" id="A0A183JK67"/>
<keyword evidence="2" id="KW-1185">Reference proteome</keyword>
<name>A0A183JK67_9TREM</name>
<organism evidence="3">
    <name type="scientific">Schistosoma curassoni</name>
    <dbReference type="NCBI Taxonomy" id="6186"/>
    <lineage>
        <taxon>Eukaryota</taxon>
        <taxon>Metazoa</taxon>
        <taxon>Spiralia</taxon>
        <taxon>Lophotrochozoa</taxon>
        <taxon>Platyhelminthes</taxon>
        <taxon>Trematoda</taxon>
        <taxon>Digenea</taxon>
        <taxon>Strigeidida</taxon>
        <taxon>Schistosomatoidea</taxon>
        <taxon>Schistosomatidae</taxon>
        <taxon>Schistosoma</taxon>
    </lineage>
</organism>
<gene>
    <name evidence="1" type="ORF">SCUD_LOCUS3096</name>
</gene>
<dbReference type="EMBL" id="UZAK01003333">
    <property type="protein sequence ID" value="VDO79259.1"/>
    <property type="molecule type" value="Genomic_DNA"/>
</dbReference>